<dbReference type="Proteomes" id="UP000663879">
    <property type="component" value="Unassembled WGS sequence"/>
</dbReference>
<proteinExistence type="predicted"/>
<evidence type="ECO:0000313" key="1">
    <source>
        <dbReference type="EMBL" id="CAF1111511.1"/>
    </source>
</evidence>
<dbReference type="EMBL" id="CAJNOC010008200">
    <property type="protein sequence ID" value="CAF1111511.1"/>
    <property type="molecule type" value="Genomic_DNA"/>
</dbReference>
<organism evidence="1 2">
    <name type="scientific">Brachionus calyciflorus</name>
    <dbReference type="NCBI Taxonomy" id="104777"/>
    <lineage>
        <taxon>Eukaryota</taxon>
        <taxon>Metazoa</taxon>
        <taxon>Spiralia</taxon>
        <taxon>Gnathifera</taxon>
        <taxon>Rotifera</taxon>
        <taxon>Eurotatoria</taxon>
        <taxon>Monogononta</taxon>
        <taxon>Pseudotrocha</taxon>
        <taxon>Ploima</taxon>
        <taxon>Brachionidae</taxon>
        <taxon>Brachionus</taxon>
    </lineage>
</organism>
<name>A0A814PWR1_9BILA</name>
<dbReference type="AlphaFoldDB" id="A0A814PWR1"/>
<sequence length="85" mass="9924">MLVYNLKPIHPIFCKDLRKIFKIKSVTTDNAENMVLGIYLLREYDSNLEDVLHTLLSKLDLNKMNLKNQPVKSDIFVKEFTLPSN</sequence>
<reference evidence="1" key="1">
    <citation type="submission" date="2021-02" db="EMBL/GenBank/DDBJ databases">
        <authorList>
            <person name="Nowell W R."/>
        </authorList>
    </citation>
    <scope>NUCLEOTIDE SEQUENCE</scope>
    <source>
        <strain evidence="1">Ploen Becks lab</strain>
    </source>
</reference>
<evidence type="ECO:0000313" key="2">
    <source>
        <dbReference type="Proteomes" id="UP000663879"/>
    </source>
</evidence>
<gene>
    <name evidence="1" type="ORF">OXX778_LOCUS21648</name>
</gene>
<accession>A0A814PWR1</accession>
<keyword evidence="2" id="KW-1185">Reference proteome</keyword>
<protein>
    <submittedName>
        <fullName evidence="1">Uncharacterized protein</fullName>
    </submittedName>
</protein>
<comment type="caution">
    <text evidence="1">The sequence shown here is derived from an EMBL/GenBank/DDBJ whole genome shotgun (WGS) entry which is preliminary data.</text>
</comment>